<reference evidence="1" key="2">
    <citation type="submission" date="2020-09" db="EMBL/GenBank/DDBJ databases">
        <authorList>
            <person name="Sun Q."/>
            <person name="Ohkuma M."/>
        </authorList>
    </citation>
    <scope>NUCLEOTIDE SEQUENCE</scope>
    <source>
        <strain evidence="1">JCM 31311</strain>
    </source>
</reference>
<reference evidence="1" key="1">
    <citation type="journal article" date="2014" name="Int. J. Syst. Evol. Microbiol.">
        <title>Complete genome sequence of Corynebacterium casei LMG S-19264T (=DSM 44701T), isolated from a smear-ripened cheese.</title>
        <authorList>
            <consortium name="US DOE Joint Genome Institute (JGI-PGF)"/>
            <person name="Walter F."/>
            <person name="Albersmeier A."/>
            <person name="Kalinowski J."/>
            <person name="Ruckert C."/>
        </authorList>
    </citation>
    <scope>NUCLEOTIDE SEQUENCE</scope>
    <source>
        <strain evidence="1">JCM 31311</strain>
    </source>
</reference>
<comment type="caution">
    <text evidence="1">The sequence shown here is derived from an EMBL/GenBank/DDBJ whole genome shotgun (WGS) entry which is preliminary data.</text>
</comment>
<proteinExistence type="predicted"/>
<keyword evidence="2" id="KW-1185">Reference proteome</keyword>
<protein>
    <recommendedName>
        <fullName evidence="3">SnoaL-like polyketide cyclase</fullName>
    </recommendedName>
</protein>
<dbReference type="InterPro" id="IPR009959">
    <property type="entry name" value="Cyclase_SnoaL-like"/>
</dbReference>
<accession>A0A918CPG4</accession>
<evidence type="ECO:0000313" key="1">
    <source>
        <dbReference type="EMBL" id="GGR33826.1"/>
    </source>
</evidence>
<dbReference type="InterPro" id="IPR032710">
    <property type="entry name" value="NTF2-like_dom_sf"/>
</dbReference>
<dbReference type="EMBL" id="BMQL01000061">
    <property type="protein sequence ID" value="GGR33826.1"/>
    <property type="molecule type" value="Genomic_DNA"/>
</dbReference>
<dbReference type="Proteomes" id="UP000603865">
    <property type="component" value="Unassembled WGS sequence"/>
</dbReference>
<evidence type="ECO:0008006" key="3">
    <source>
        <dbReference type="Google" id="ProtNLM"/>
    </source>
</evidence>
<dbReference type="AlphaFoldDB" id="A0A918CPG4"/>
<gene>
    <name evidence="1" type="ORF">GCM10008957_50030</name>
</gene>
<evidence type="ECO:0000313" key="2">
    <source>
        <dbReference type="Proteomes" id="UP000603865"/>
    </source>
</evidence>
<dbReference type="Pfam" id="PF07366">
    <property type="entry name" value="SnoaL"/>
    <property type="match status" value="1"/>
</dbReference>
<organism evidence="1 2">
    <name type="scientific">Deinococcus ruber</name>
    <dbReference type="NCBI Taxonomy" id="1848197"/>
    <lineage>
        <taxon>Bacteria</taxon>
        <taxon>Thermotogati</taxon>
        <taxon>Deinococcota</taxon>
        <taxon>Deinococci</taxon>
        <taxon>Deinococcales</taxon>
        <taxon>Deinococcaceae</taxon>
        <taxon>Deinococcus</taxon>
    </lineage>
</organism>
<sequence length="144" mass="15818">MTLTPQPLTPLVQAWLDLWNGDMRRAETVIAPDFTMHAAMMDGSDSNAMRGPQALVGWITQTRSIAHDMLFEIEVGPIQQDDLIALNWQVTGHYAGGFPGATAPLGTLVQFTGTDTLRVRGEQLAEYWVNASMYVMLAQLKVGV</sequence>
<dbReference type="RefSeq" id="WP_189093252.1">
    <property type="nucleotide sequence ID" value="NZ_BMQL01000061.1"/>
</dbReference>
<dbReference type="SUPFAM" id="SSF54427">
    <property type="entry name" value="NTF2-like"/>
    <property type="match status" value="1"/>
</dbReference>
<dbReference type="GO" id="GO:0030638">
    <property type="term" value="P:polyketide metabolic process"/>
    <property type="evidence" value="ECO:0007669"/>
    <property type="project" value="InterPro"/>
</dbReference>
<name>A0A918CPG4_9DEIO</name>
<dbReference type="Gene3D" id="3.10.450.50">
    <property type="match status" value="1"/>
</dbReference>